<reference evidence="12" key="1">
    <citation type="submission" date="2022-07" db="EMBL/GenBank/DDBJ databases">
        <title>Characterization of the Novel Bacterium Alteromonas immobilis LMIT006 and Alteromonas gregis LMIT007.</title>
        <authorList>
            <person name="Lin X."/>
        </authorList>
    </citation>
    <scope>NUCLEOTIDE SEQUENCE</scope>
    <source>
        <strain evidence="12">LMIT007</strain>
    </source>
</reference>
<dbReference type="GO" id="GO:0016020">
    <property type="term" value="C:membrane"/>
    <property type="evidence" value="ECO:0007669"/>
    <property type="project" value="UniProtKB-SubCell"/>
</dbReference>
<organism evidence="12 13">
    <name type="scientific">Opacimonas viscosa</name>
    <dbReference type="NCBI Taxonomy" id="2961944"/>
    <lineage>
        <taxon>Bacteria</taxon>
        <taxon>Pseudomonadati</taxon>
        <taxon>Pseudomonadota</taxon>
        <taxon>Gammaproteobacteria</taxon>
        <taxon>Alteromonadales</taxon>
        <taxon>Alteromonadaceae</taxon>
        <taxon>Opacimonas</taxon>
    </lineage>
</organism>
<dbReference type="PROSITE" id="PS50885">
    <property type="entry name" value="HAMP"/>
    <property type="match status" value="1"/>
</dbReference>
<evidence type="ECO:0000259" key="10">
    <source>
        <dbReference type="PROSITE" id="PS50111"/>
    </source>
</evidence>
<evidence type="ECO:0000256" key="7">
    <source>
        <dbReference type="PROSITE-ProRule" id="PRU00284"/>
    </source>
</evidence>
<feature type="domain" description="HAMP" evidence="11">
    <location>
        <begin position="330"/>
        <end position="383"/>
    </location>
</feature>
<dbReference type="Proteomes" id="UP001165413">
    <property type="component" value="Unassembled WGS sequence"/>
</dbReference>
<comment type="subcellular location">
    <subcellularLocation>
        <location evidence="1">Membrane</location>
        <topology evidence="1">Multi-pass membrane protein</topology>
    </subcellularLocation>
</comment>
<evidence type="ECO:0000313" key="12">
    <source>
        <dbReference type="EMBL" id="MCP3428154.1"/>
    </source>
</evidence>
<keyword evidence="8" id="KW-0175">Coiled coil</keyword>
<dbReference type="PANTHER" id="PTHR32089">
    <property type="entry name" value="METHYL-ACCEPTING CHEMOTAXIS PROTEIN MCPB"/>
    <property type="match status" value="1"/>
</dbReference>
<evidence type="ECO:0000256" key="8">
    <source>
        <dbReference type="SAM" id="Coils"/>
    </source>
</evidence>
<dbReference type="SUPFAM" id="SSF58104">
    <property type="entry name" value="Methyl-accepting chemotaxis protein (MCP) signaling domain"/>
    <property type="match status" value="1"/>
</dbReference>
<evidence type="ECO:0000313" key="13">
    <source>
        <dbReference type="Proteomes" id="UP001165413"/>
    </source>
</evidence>
<dbReference type="PROSITE" id="PS50111">
    <property type="entry name" value="CHEMOTAXIS_TRANSDUC_2"/>
    <property type="match status" value="1"/>
</dbReference>
<accession>A0AA42BL18</accession>
<dbReference type="AlphaFoldDB" id="A0AA42BL18"/>
<comment type="similarity">
    <text evidence="6">Belongs to the methyl-accepting chemotaxis (MCP) protein family.</text>
</comment>
<dbReference type="SMART" id="SM00283">
    <property type="entry name" value="MA"/>
    <property type="match status" value="1"/>
</dbReference>
<keyword evidence="3 9" id="KW-1133">Transmembrane helix</keyword>
<evidence type="ECO:0000256" key="6">
    <source>
        <dbReference type="ARBA" id="ARBA00029447"/>
    </source>
</evidence>
<feature type="transmembrane region" description="Helical" evidence="9">
    <location>
        <begin position="307"/>
        <end position="332"/>
    </location>
</feature>
<evidence type="ECO:0000259" key="11">
    <source>
        <dbReference type="PROSITE" id="PS50885"/>
    </source>
</evidence>
<dbReference type="Pfam" id="PF08376">
    <property type="entry name" value="NIT"/>
    <property type="match status" value="1"/>
</dbReference>
<dbReference type="InterPro" id="IPR013587">
    <property type="entry name" value="Nitrate/nitrite_sensing"/>
</dbReference>
<comment type="caution">
    <text evidence="12">The sequence shown here is derived from an EMBL/GenBank/DDBJ whole genome shotgun (WGS) entry which is preliminary data.</text>
</comment>
<evidence type="ECO:0000256" key="2">
    <source>
        <dbReference type="ARBA" id="ARBA00022692"/>
    </source>
</evidence>
<dbReference type="GO" id="GO:0007165">
    <property type="term" value="P:signal transduction"/>
    <property type="evidence" value="ECO:0007669"/>
    <property type="project" value="UniProtKB-KW"/>
</dbReference>
<feature type="domain" description="Methyl-accepting transducer" evidence="10">
    <location>
        <begin position="388"/>
        <end position="624"/>
    </location>
</feature>
<dbReference type="RefSeq" id="WP_254099236.1">
    <property type="nucleotide sequence ID" value="NZ_JANATA010000005.1"/>
</dbReference>
<evidence type="ECO:0000256" key="9">
    <source>
        <dbReference type="SAM" id="Phobius"/>
    </source>
</evidence>
<dbReference type="PANTHER" id="PTHR32089:SF119">
    <property type="entry name" value="METHYL-ACCEPTING CHEMOTAXIS PROTEIN CTPL"/>
    <property type="match status" value="1"/>
</dbReference>
<dbReference type="Gene3D" id="1.10.287.950">
    <property type="entry name" value="Methyl-accepting chemotaxis protein"/>
    <property type="match status" value="1"/>
</dbReference>
<gene>
    <name evidence="12" type="ORF">NLF92_04255</name>
</gene>
<keyword evidence="2 9" id="KW-0812">Transmembrane</keyword>
<evidence type="ECO:0000256" key="5">
    <source>
        <dbReference type="ARBA" id="ARBA00023224"/>
    </source>
</evidence>
<evidence type="ECO:0000256" key="1">
    <source>
        <dbReference type="ARBA" id="ARBA00004141"/>
    </source>
</evidence>
<proteinExistence type="inferred from homology"/>
<keyword evidence="13" id="KW-1185">Reference proteome</keyword>
<evidence type="ECO:0000256" key="3">
    <source>
        <dbReference type="ARBA" id="ARBA00022989"/>
    </source>
</evidence>
<feature type="coiled-coil region" evidence="8">
    <location>
        <begin position="539"/>
        <end position="605"/>
    </location>
</feature>
<dbReference type="GO" id="GO:0006935">
    <property type="term" value="P:chemotaxis"/>
    <property type="evidence" value="ECO:0007669"/>
    <property type="project" value="UniProtKB-ARBA"/>
</dbReference>
<protein>
    <submittedName>
        <fullName evidence="12">Methyl-accepting chemotaxis protein</fullName>
    </submittedName>
</protein>
<name>A0AA42BL18_9ALTE</name>
<dbReference type="InterPro" id="IPR003660">
    <property type="entry name" value="HAMP_dom"/>
</dbReference>
<keyword evidence="5 7" id="KW-0807">Transducer</keyword>
<evidence type="ECO:0000256" key="4">
    <source>
        <dbReference type="ARBA" id="ARBA00023136"/>
    </source>
</evidence>
<sequence>MNLASRLTIVSLTTFSAVVAVLCIIIISALLGLQLNSEAHNATHSKNIVNLMQTLDGVAHNHAVERGLTAGFLGNPTANRRQQVITQRGNADAAEQKLRETLNTFNDPSIKGLLQPLFGKLSQKTAIRKEVDNLNGQNAFNGYSQINAYSINAISMLRASITSPKQQAAIEQSIHLAWLKERAGQARGKINGILAQGTFNAVAQKDIQNYVTDMQTATTYLQNILPANELTAFNNIIRDQNSQNIAKVHQFIMNSAPGEFTDPPVDSSAWFAVATTQIGQVKGLLDGRWGYNVALANQIYNTANNHMYLLIGGAIGSLLLVIGINLSMVFGLKTQLRALMKKLAYVADSGDLSQPLALTGNNELTQVAISINRTHNSFKTMLDHVTQSVRASSSISGEFDEVSQEVMHDAQETQAHATSIAAAVEEMAQSSEELSGSAIETQKVSDALATQIKRTLKVNEEAQTSIDMLTTQMSVINEKANATAQQVNAINSILATINAVSEQTNLLALNAAIEAARAGEYGRGFAVVADEVRNLATRSKDSTEEIVNLLEALQSASEQVTHAVSDGQKSIDTSVEKVNQAKQIAEELQNEADVLNQQAIQFAAVSTQQSQVSKQIAKQTHQVLDAATRELAATKKIESIRQHFTQTGQELQNSVDSFKH</sequence>
<dbReference type="EMBL" id="JANATA010000005">
    <property type="protein sequence ID" value="MCP3428154.1"/>
    <property type="molecule type" value="Genomic_DNA"/>
</dbReference>
<keyword evidence="4 9" id="KW-0472">Membrane</keyword>
<feature type="transmembrane region" description="Helical" evidence="9">
    <location>
        <begin position="7"/>
        <end position="33"/>
    </location>
</feature>
<dbReference type="Pfam" id="PF00015">
    <property type="entry name" value="MCPsignal"/>
    <property type="match status" value="1"/>
</dbReference>
<dbReference type="InterPro" id="IPR004089">
    <property type="entry name" value="MCPsignal_dom"/>
</dbReference>